<dbReference type="GeneTree" id="ENSGT00390000012529"/>
<evidence type="ECO:0000259" key="3">
    <source>
        <dbReference type="Pfam" id="PF25567"/>
    </source>
</evidence>
<dbReference type="Proteomes" id="UP000007635">
    <property type="component" value="Chromosome II"/>
</dbReference>
<reference evidence="4 5" key="1">
    <citation type="journal article" date="2021" name="G3 (Bethesda)">
        <title>Improved contiguity of the threespine stickleback genome using long-read sequencing.</title>
        <authorList>
            <person name="Nath S."/>
            <person name="Shaw D.E."/>
            <person name="White M.A."/>
        </authorList>
    </citation>
    <scope>NUCLEOTIDE SEQUENCE [LARGE SCALE GENOMIC DNA]</scope>
    <source>
        <strain evidence="4 5">Lake Benthic</strain>
    </source>
</reference>
<evidence type="ECO:0000313" key="5">
    <source>
        <dbReference type="Proteomes" id="UP000007635"/>
    </source>
</evidence>
<feature type="domain" description="SYO1-like TPR repeats" evidence="3">
    <location>
        <begin position="370"/>
        <end position="628"/>
    </location>
</feature>
<feature type="region of interest" description="Disordered" evidence="2">
    <location>
        <begin position="249"/>
        <end position="291"/>
    </location>
</feature>
<dbReference type="PANTHER" id="PTHR13347:SF1">
    <property type="entry name" value="HEAT REPEAT-CONTAINING PROTEIN 3"/>
    <property type="match status" value="1"/>
</dbReference>
<dbReference type="SMART" id="SM00185">
    <property type="entry name" value="ARM"/>
    <property type="match status" value="3"/>
</dbReference>
<keyword evidence="5" id="KW-1185">Reference proteome</keyword>
<reference evidence="4" key="2">
    <citation type="submission" date="2025-08" db="UniProtKB">
        <authorList>
            <consortium name="Ensembl"/>
        </authorList>
    </citation>
    <scope>IDENTIFICATION</scope>
</reference>
<evidence type="ECO:0000313" key="4">
    <source>
        <dbReference type="Ensembl" id="ENSGACP00000033660.1"/>
    </source>
</evidence>
<dbReference type="Ensembl" id="ENSGACT00000084440.1">
    <property type="protein sequence ID" value="ENSGACP00000033660.1"/>
    <property type="gene ID" value="ENSGACG00000016729.2"/>
</dbReference>
<proteinExistence type="inferred from homology"/>
<dbReference type="InterPro" id="IPR057990">
    <property type="entry name" value="TPR_SYO1"/>
</dbReference>
<dbReference type="GO" id="GO:0042273">
    <property type="term" value="P:ribosomal large subunit biogenesis"/>
    <property type="evidence" value="ECO:0007669"/>
    <property type="project" value="TreeGrafter"/>
</dbReference>
<evidence type="ECO:0000256" key="2">
    <source>
        <dbReference type="SAM" id="MobiDB-lite"/>
    </source>
</evidence>
<dbReference type="Pfam" id="PF25567">
    <property type="entry name" value="TPR_SYO1"/>
    <property type="match status" value="1"/>
</dbReference>
<dbReference type="GO" id="GO:0006606">
    <property type="term" value="P:protein import into nucleus"/>
    <property type="evidence" value="ECO:0007669"/>
    <property type="project" value="TreeGrafter"/>
</dbReference>
<feature type="region of interest" description="Disordered" evidence="2">
    <location>
        <begin position="20"/>
        <end position="39"/>
    </location>
</feature>
<comment type="similarity">
    <text evidence="1">Belongs to the nuclear import and ribosome assembly adapter family.</text>
</comment>
<dbReference type="Pfam" id="PF13513">
    <property type="entry name" value="HEAT_EZ"/>
    <property type="match status" value="1"/>
</dbReference>
<dbReference type="PANTHER" id="PTHR13347">
    <property type="entry name" value="HEAT REPEAT-CONTAINING PROTEIN 3"/>
    <property type="match status" value="1"/>
</dbReference>
<dbReference type="InterPro" id="IPR052616">
    <property type="entry name" value="SYO1-like"/>
</dbReference>
<evidence type="ECO:0000256" key="1">
    <source>
        <dbReference type="ARBA" id="ARBA00049983"/>
    </source>
</evidence>
<organism evidence="4 5">
    <name type="scientific">Gasterosteus aculeatus aculeatus</name>
    <name type="common">three-spined stickleback</name>
    <dbReference type="NCBI Taxonomy" id="481459"/>
    <lineage>
        <taxon>Eukaryota</taxon>
        <taxon>Metazoa</taxon>
        <taxon>Chordata</taxon>
        <taxon>Craniata</taxon>
        <taxon>Vertebrata</taxon>
        <taxon>Euteleostomi</taxon>
        <taxon>Actinopterygii</taxon>
        <taxon>Neopterygii</taxon>
        <taxon>Teleostei</taxon>
        <taxon>Neoteleostei</taxon>
        <taxon>Acanthomorphata</taxon>
        <taxon>Eupercaria</taxon>
        <taxon>Perciformes</taxon>
        <taxon>Cottioidei</taxon>
        <taxon>Gasterosteales</taxon>
        <taxon>Gasterosteidae</taxon>
        <taxon>Gasterosteus</taxon>
    </lineage>
</organism>
<dbReference type="Gene3D" id="1.25.10.10">
    <property type="entry name" value="Leucine-rich Repeat Variant"/>
    <property type="match status" value="1"/>
</dbReference>
<dbReference type="GO" id="GO:0051082">
    <property type="term" value="F:unfolded protein binding"/>
    <property type="evidence" value="ECO:0007669"/>
    <property type="project" value="TreeGrafter"/>
</dbReference>
<dbReference type="InterPro" id="IPR016024">
    <property type="entry name" value="ARM-type_fold"/>
</dbReference>
<dbReference type="SUPFAM" id="SSF48371">
    <property type="entry name" value="ARM repeat"/>
    <property type="match status" value="1"/>
</dbReference>
<accession>A0AAQ4P4A3</accession>
<dbReference type="AlphaFoldDB" id="A0AAQ4P4A3"/>
<sequence length="631" mass="68715">MGKSKTTRFKRPKFNAVGLPAEAVKEADAEDEERGDDSCPAAELLEKLQSPSADVREFACASISRVVQQSQTIPVFLQRDAIRRLGPMLMDTSLAVRETAAGALRNLSACGGQEVCEDMAKHDVMTPLTALLRESCAGFESAAEAMTDKKNAVEDVAHEAVNLLWNLCESSTQSLSVFNKAGLLDLVVQCLERHPHNIELATSAGTLWNVKGSLPAARQAQTLNAVVATLSKCLDLDAGTLIPELRQAEEVRHRNAPTGANSEDQAVVEMDEQQEEEEEEGPKRKRNGKAVRVDNDFSDLLPRDKEELKEATALLTAQQMSLEIIVNMCCSDDPSDDEWEEESSSDECDAGPDGLCEGVCNLMSPLCLSAEVHEALVQHSVPQKVLKKTEFPRKEAMDVCQQIPSWRGLIKKVQRVQSRALTCLHSILSAMDAESLGGAAALQEAAQHLSTLVFGAAEIPKDEEFLEAVISAMRSLLQMIASKNISQCMTPQQLMSLSEAATRCDVVSVRVNAVAILGITGSTLAKEKDTAETLQMIGNALLQVATKDTNLVVNGEALDALFDVFADGDEAETASKNIHLLPALKALQPVFRAKIRKEGRGKYNPQQLCVLDNIKVNLRRFIGYLEKVVKK</sequence>
<dbReference type="InterPro" id="IPR000225">
    <property type="entry name" value="Armadillo"/>
</dbReference>
<dbReference type="CDD" id="cd13394">
    <property type="entry name" value="Syo1_like"/>
    <property type="match status" value="1"/>
</dbReference>
<feature type="compositionally biased region" description="Acidic residues" evidence="2">
    <location>
        <begin position="269"/>
        <end position="280"/>
    </location>
</feature>
<name>A0AAQ4P4A3_GASAC</name>
<reference evidence="4" key="3">
    <citation type="submission" date="2025-09" db="UniProtKB">
        <authorList>
            <consortium name="Ensembl"/>
        </authorList>
    </citation>
    <scope>IDENTIFICATION</scope>
</reference>
<protein>
    <submittedName>
        <fullName evidence="4">HEAT repeat containing 3</fullName>
    </submittedName>
</protein>
<dbReference type="InterPro" id="IPR011989">
    <property type="entry name" value="ARM-like"/>
</dbReference>